<feature type="transmembrane region" description="Helical" evidence="2">
    <location>
        <begin position="7"/>
        <end position="26"/>
    </location>
</feature>
<keyword evidence="2" id="KW-0472">Membrane</keyword>
<comment type="caution">
    <text evidence="3">The sequence shown here is derived from an EMBL/GenBank/DDBJ whole genome shotgun (WGS) entry which is preliminary data.</text>
</comment>
<dbReference type="OrthoDB" id="2408529at2759"/>
<evidence type="ECO:0000313" key="5">
    <source>
        <dbReference type="Proteomes" id="UP000247702"/>
    </source>
</evidence>
<organism evidence="3 5">
    <name type="scientific">Rhizophagus clarus</name>
    <dbReference type="NCBI Taxonomy" id="94130"/>
    <lineage>
        <taxon>Eukaryota</taxon>
        <taxon>Fungi</taxon>
        <taxon>Fungi incertae sedis</taxon>
        <taxon>Mucoromycota</taxon>
        <taxon>Glomeromycotina</taxon>
        <taxon>Glomeromycetes</taxon>
        <taxon>Glomerales</taxon>
        <taxon>Glomeraceae</taxon>
        <taxon>Rhizophagus</taxon>
    </lineage>
</organism>
<feature type="transmembrane region" description="Helical" evidence="2">
    <location>
        <begin position="46"/>
        <end position="65"/>
    </location>
</feature>
<gene>
    <name evidence="4" type="ORF">RCL2_002160400</name>
    <name evidence="3" type="ORF">RclHR1_00720042</name>
</gene>
<dbReference type="AlphaFoldDB" id="A0A2Z6S1X7"/>
<evidence type="ECO:0000313" key="3">
    <source>
        <dbReference type="EMBL" id="GBC07033.1"/>
    </source>
</evidence>
<feature type="transmembrane region" description="Helical" evidence="2">
    <location>
        <begin position="77"/>
        <end position="98"/>
    </location>
</feature>
<evidence type="ECO:0000256" key="2">
    <source>
        <dbReference type="SAM" id="Phobius"/>
    </source>
</evidence>
<evidence type="ECO:0000256" key="1">
    <source>
        <dbReference type="SAM" id="MobiDB-lite"/>
    </source>
</evidence>
<dbReference type="PROSITE" id="PS51257">
    <property type="entry name" value="PROKAR_LIPOPROTEIN"/>
    <property type="match status" value="1"/>
</dbReference>
<proteinExistence type="predicted"/>
<evidence type="ECO:0008006" key="6">
    <source>
        <dbReference type="Google" id="ProtNLM"/>
    </source>
</evidence>
<keyword evidence="5" id="KW-1185">Reference proteome</keyword>
<reference evidence="3 5" key="1">
    <citation type="submission" date="2017-11" db="EMBL/GenBank/DDBJ databases">
        <title>The genome of Rhizophagus clarus HR1 reveals common genetic basis of auxotrophy among arbuscular mycorrhizal fungi.</title>
        <authorList>
            <person name="Kobayashi Y."/>
        </authorList>
    </citation>
    <scope>NUCLEOTIDE SEQUENCE [LARGE SCALE GENOMIC DNA]</scope>
    <source>
        <strain evidence="3 5">HR1</strain>
    </source>
</reference>
<dbReference type="EMBL" id="BEXD01004115">
    <property type="protein sequence ID" value="GBC07033.1"/>
    <property type="molecule type" value="Genomic_DNA"/>
</dbReference>
<feature type="region of interest" description="Disordered" evidence="1">
    <location>
        <begin position="165"/>
        <end position="210"/>
    </location>
</feature>
<dbReference type="EMBL" id="BLAL01000239">
    <property type="protein sequence ID" value="GES94908.1"/>
    <property type="molecule type" value="Genomic_DNA"/>
</dbReference>
<feature type="transmembrane region" description="Helical" evidence="2">
    <location>
        <begin position="133"/>
        <end position="154"/>
    </location>
</feature>
<dbReference type="Proteomes" id="UP000247702">
    <property type="component" value="Unassembled WGS sequence"/>
</dbReference>
<keyword evidence="2" id="KW-0812">Transmembrane</keyword>
<sequence>MSSRIGWIFGVPFAILIFACPILEIGKIELFSRTDGVLTYDTNVEYTYLVLSLVAPSVLILVYFFKCNWDNISPTTAKSLLVVYLFASIGISIAYTVFTINELKGIPFGCPDNYHYETSKVQTACQARAANFISLWAFIFFLILNSILLILGVNPLDEDKLFARDSKRRKSKSATSTQPPLGGGSGPFSQIELGQQQQQMKEKEDIQVEK</sequence>
<accession>A0A2Z6S1X7</accession>
<name>A0A2Z6S1X7_9GLOM</name>
<dbReference type="Proteomes" id="UP000615446">
    <property type="component" value="Unassembled WGS sequence"/>
</dbReference>
<reference evidence="4" key="2">
    <citation type="submission" date="2019-10" db="EMBL/GenBank/DDBJ databases">
        <title>Conservation and host-specific expression of non-tandemly repeated heterogenous ribosome RNA gene in arbuscular mycorrhizal fungi.</title>
        <authorList>
            <person name="Maeda T."/>
            <person name="Kobayashi Y."/>
            <person name="Nakagawa T."/>
            <person name="Ezawa T."/>
            <person name="Yamaguchi K."/>
            <person name="Bino T."/>
            <person name="Nishimoto Y."/>
            <person name="Shigenobu S."/>
            <person name="Kawaguchi M."/>
        </authorList>
    </citation>
    <scope>NUCLEOTIDE SEQUENCE</scope>
    <source>
        <strain evidence="4">HR1</strain>
    </source>
</reference>
<feature type="compositionally biased region" description="Basic and acidic residues" evidence="1">
    <location>
        <begin position="200"/>
        <end position="210"/>
    </location>
</feature>
<keyword evidence="2" id="KW-1133">Transmembrane helix</keyword>
<evidence type="ECO:0000313" key="4">
    <source>
        <dbReference type="EMBL" id="GES94908.1"/>
    </source>
</evidence>
<protein>
    <recommendedName>
        <fullName evidence="6">MARVEL domain-containing protein</fullName>
    </recommendedName>
</protein>